<keyword evidence="1" id="KW-0614">Plasmid</keyword>
<proteinExistence type="predicted"/>
<gene>
    <name evidence="1" type="ORF">pOC-C5.8_570</name>
</gene>
<protein>
    <submittedName>
        <fullName evidence="1">Uncharacterized protein</fullName>
    </submittedName>
</protein>
<dbReference type="EMBL" id="MK318973">
    <property type="protein sequence ID" value="QCL10747.1"/>
    <property type="molecule type" value="Genomic_DNA"/>
</dbReference>
<geneLocation type="plasmid" evidence="1">
    <name>pOC-Colt5.8</name>
</geneLocation>
<reference evidence="1" key="1">
    <citation type="journal article" date="2019" name="Genome Biol. Evol.">
        <title>Evolutionary Relatedness and Classification of Tumour-Inducing and Opine-Catabolic Plasmids in Three Rhizobium rhizogenes Strains Isolated from the Same Crown Gall Tumour.</title>
        <authorList>
            <person name="Kuzmanovic N."/>
            <person name="Pulawska J."/>
        </authorList>
    </citation>
    <scope>NUCLEOTIDE SEQUENCE</scope>
    <source>
        <strain evidence="1">Colt5.8</strain>
        <plasmid evidence="1">pOC-Colt5.8</plasmid>
    </source>
</reference>
<organism evidence="1">
    <name type="scientific">Rhizobium rhizogenes</name>
    <name type="common">Agrobacterium rhizogenes</name>
    <dbReference type="NCBI Taxonomy" id="359"/>
    <lineage>
        <taxon>Bacteria</taxon>
        <taxon>Pseudomonadati</taxon>
        <taxon>Pseudomonadota</taxon>
        <taxon>Alphaproteobacteria</taxon>
        <taxon>Hyphomicrobiales</taxon>
        <taxon>Rhizobiaceae</taxon>
        <taxon>Rhizobium/Agrobacterium group</taxon>
        <taxon>Rhizobium</taxon>
    </lineage>
</organism>
<evidence type="ECO:0000313" key="1">
    <source>
        <dbReference type="EMBL" id="QCL10747.1"/>
    </source>
</evidence>
<name>A0A4V1DXD3_RHIRH</name>
<sequence length="39" mass="4230">MLISLIFRAGNEGAAGGNHRRRTFIRKGKEGRGYSAAIP</sequence>
<dbReference type="AlphaFoldDB" id="A0A4V1DXD3"/>
<accession>A0A4V1DXD3</accession>